<dbReference type="PANTHER" id="PTHR23026:SF123">
    <property type="entry name" value="NAD(P)H NITROREDUCTASE RV3131-RELATED"/>
    <property type="match status" value="1"/>
</dbReference>
<evidence type="ECO:0000313" key="2">
    <source>
        <dbReference type="EMBL" id="TKK84031.1"/>
    </source>
</evidence>
<dbReference type="NCBIfam" id="NF047509">
    <property type="entry name" value="Rv3131_FMN_oxido"/>
    <property type="match status" value="1"/>
</dbReference>
<dbReference type="Pfam" id="PF00881">
    <property type="entry name" value="Nitroreductase"/>
    <property type="match status" value="1"/>
</dbReference>
<reference evidence="2 3" key="1">
    <citation type="submission" date="2019-04" db="EMBL/GenBank/DDBJ databases">
        <title>Herbidospora sp. NEAU-GS14.nov., a novel actinomycete isolated from soil.</title>
        <authorList>
            <person name="Han L."/>
        </authorList>
    </citation>
    <scope>NUCLEOTIDE SEQUENCE [LARGE SCALE GENOMIC DNA]</scope>
    <source>
        <strain evidence="2 3">NEAU-GS14</strain>
    </source>
</reference>
<accession>A0A4U3M5I7</accession>
<dbReference type="RefSeq" id="WP_137250678.1">
    <property type="nucleotide sequence ID" value="NZ_SZQA01000038.1"/>
</dbReference>
<proteinExistence type="predicted"/>
<dbReference type="Gene3D" id="3.40.109.10">
    <property type="entry name" value="NADH Oxidase"/>
    <property type="match status" value="1"/>
</dbReference>
<feature type="domain" description="Nitroreductase" evidence="1">
    <location>
        <begin position="117"/>
        <end position="287"/>
    </location>
</feature>
<protein>
    <recommendedName>
        <fullName evidence="1">Nitroreductase domain-containing protein</fullName>
    </recommendedName>
</protein>
<name>A0A4U3M5I7_9ACTN</name>
<organism evidence="2 3">
    <name type="scientific">Herbidospora galbida</name>
    <dbReference type="NCBI Taxonomy" id="2575442"/>
    <lineage>
        <taxon>Bacteria</taxon>
        <taxon>Bacillati</taxon>
        <taxon>Actinomycetota</taxon>
        <taxon>Actinomycetes</taxon>
        <taxon>Streptosporangiales</taxon>
        <taxon>Streptosporangiaceae</taxon>
        <taxon>Herbidospora</taxon>
    </lineage>
</organism>
<dbReference type="PANTHER" id="PTHR23026">
    <property type="entry name" value="NADPH NITROREDUCTASE"/>
    <property type="match status" value="1"/>
</dbReference>
<dbReference type="InterPro" id="IPR029479">
    <property type="entry name" value="Nitroreductase"/>
</dbReference>
<keyword evidence="3" id="KW-1185">Reference proteome</keyword>
<dbReference type="EMBL" id="SZQA01000038">
    <property type="protein sequence ID" value="TKK84031.1"/>
    <property type="molecule type" value="Genomic_DNA"/>
</dbReference>
<dbReference type="InterPro" id="IPR000415">
    <property type="entry name" value="Nitroreductase-like"/>
</dbReference>
<dbReference type="InterPro" id="IPR050627">
    <property type="entry name" value="Nitroreductase/BluB"/>
</dbReference>
<evidence type="ECO:0000259" key="1">
    <source>
        <dbReference type="Pfam" id="PF00881"/>
    </source>
</evidence>
<dbReference type="Proteomes" id="UP000308705">
    <property type="component" value="Unassembled WGS sequence"/>
</dbReference>
<sequence>MITPLATDLGARRLLIAAGEAPSVQNIQPWRIRIVRREYLELSADPERRLAVGDPRAKSLHVSCGAALLNLRLAVRQTGHHPLVWLMPEPGLLAAVRLKETEPSLPAERVLYAAIPARRTNREPYDDRAVPAGIIGDMKIAASREGACLVVLDRDGVRELLEYAAIAEDELGRDAEYQAELTRWAVPDYVRGPGPAGDPPVTRNLGRRYRSAAFEARPRIAVLTTPGDRPVDWLRAGQALERVLLVATAAGLSTSFLNQPLDLRDMRGHTAPRHRRGHPQMIIRFGYGPPVPRAPRRPVTELEIHHVR</sequence>
<dbReference type="GO" id="GO:0016491">
    <property type="term" value="F:oxidoreductase activity"/>
    <property type="evidence" value="ECO:0007669"/>
    <property type="project" value="InterPro"/>
</dbReference>
<dbReference type="OrthoDB" id="8156917at2"/>
<dbReference type="AlphaFoldDB" id="A0A4U3M5I7"/>
<dbReference type="SUPFAM" id="SSF55469">
    <property type="entry name" value="FMN-dependent nitroreductase-like"/>
    <property type="match status" value="2"/>
</dbReference>
<gene>
    <name evidence="2" type="ORF">FDA94_31365</name>
</gene>
<evidence type="ECO:0000313" key="3">
    <source>
        <dbReference type="Proteomes" id="UP000308705"/>
    </source>
</evidence>
<comment type="caution">
    <text evidence="2">The sequence shown here is derived from an EMBL/GenBank/DDBJ whole genome shotgun (WGS) entry which is preliminary data.</text>
</comment>